<name>A0ABS0ABS4_9GAMM</name>
<dbReference type="RefSeq" id="WP_194854823.1">
    <property type="nucleotide sequence ID" value="NZ_ARXR01000001.1"/>
</dbReference>
<dbReference type="PANTHER" id="PTHR43798">
    <property type="entry name" value="MONOACYLGLYCEROL LIPASE"/>
    <property type="match status" value="1"/>
</dbReference>
<comment type="caution">
    <text evidence="2">The sequence shown here is derived from an EMBL/GenBank/DDBJ whole genome shotgun (WGS) entry which is preliminary data.</text>
</comment>
<sequence>MAFTHHTIELNGQRYAYLDEGEGPLLVFGHGVLADKSMFEAQIEALRDRYRCVSLDWPGHTGSGYREKGWSFYDMADDSVALLDQLGYDQAIFVGLSQGGMTFMRLALKCPERVRALVLLDTSADPEDADLLPVHRQQQSRFAHGSEAERDEVVTRMQKFLYAKPWRDANPDGVAHEKALILAHDRHGIELALENVFTRDDISGDISAISAPTLVIVGELDRATPPEKAQRIVDAIPGARLVTVADSGHHSPIENPEAVNRALSDFLATL</sequence>
<dbReference type="InterPro" id="IPR029058">
    <property type="entry name" value="AB_hydrolase_fold"/>
</dbReference>
<dbReference type="EMBL" id="ARXR01000001">
    <property type="protein sequence ID" value="MBF5051568.1"/>
    <property type="molecule type" value="Genomic_DNA"/>
</dbReference>
<dbReference type="PANTHER" id="PTHR43798:SF29">
    <property type="entry name" value="AB HYDROLASE-1 DOMAIN-CONTAINING PROTEIN"/>
    <property type="match status" value="1"/>
</dbReference>
<dbReference type="Gene3D" id="3.40.50.1820">
    <property type="entry name" value="alpha/beta hydrolase"/>
    <property type="match status" value="1"/>
</dbReference>
<gene>
    <name evidence="2" type="ORF">ISO4_00170</name>
</gene>
<evidence type="ECO:0000313" key="2">
    <source>
        <dbReference type="EMBL" id="MBF5051568.1"/>
    </source>
</evidence>
<dbReference type="InterPro" id="IPR000073">
    <property type="entry name" value="AB_hydrolase_1"/>
</dbReference>
<dbReference type="InterPro" id="IPR000639">
    <property type="entry name" value="Epox_hydrolase-like"/>
</dbReference>
<accession>A0ABS0ABS4</accession>
<dbReference type="Proteomes" id="UP000644441">
    <property type="component" value="Unassembled WGS sequence"/>
</dbReference>
<feature type="domain" description="AB hydrolase-1" evidence="1">
    <location>
        <begin position="24"/>
        <end position="256"/>
    </location>
</feature>
<dbReference type="PRINTS" id="PR00111">
    <property type="entry name" value="ABHYDROLASE"/>
</dbReference>
<dbReference type="InterPro" id="IPR050266">
    <property type="entry name" value="AB_hydrolase_sf"/>
</dbReference>
<organism evidence="2 3">
    <name type="scientific">Alloalcanivorax venustensis ISO4</name>
    <dbReference type="NCBI Taxonomy" id="1177184"/>
    <lineage>
        <taxon>Bacteria</taxon>
        <taxon>Pseudomonadati</taxon>
        <taxon>Pseudomonadota</taxon>
        <taxon>Gammaproteobacteria</taxon>
        <taxon>Oceanospirillales</taxon>
        <taxon>Alcanivoracaceae</taxon>
        <taxon>Alloalcanivorax</taxon>
    </lineage>
</organism>
<dbReference type="GO" id="GO:0016787">
    <property type="term" value="F:hydrolase activity"/>
    <property type="evidence" value="ECO:0007669"/>
    <property type="project" value="UniProtKB-KW"/>
</dbReference>
<protein>
    <submittedName>
        <fullName evidence="2">Hydrolase</fullName>
    </submittedName>
</protein>
<proteinExistence type="predicted"/>
<dbReference type="PRINTS" id="PR00412">
    <property type="entry name" value="EPOXHYDRLASE"/>
</dbReference>
<reference evidence="2 3" key="1">
    <citation type="submission" date="2012-09" db="EMBL/GenBank/DDBJ databases">
        <title>Genome Sequence of alkane-degrading Bacterium Alcanivorax venustensis ISO4.</title>
        <authorList>
            <person name="Lai Q."/>
            <person name="Shao Z."/>
        </authorList>
    </citation>
    <scope>NUCLEOTIDE SEQUENCE [LARGE SCALE GENOMIC DNA]</scope>
    <source>
        <strain evidence="2 3">ISO4</strain>
    </source>
</reference>
<dbReference type="Pfam" id="PF00561">
    <property type="entry name" value="Abhydrolase_1"/>
    <property type="match status" value="1"/>
</dbReference>
<keyword evidence="3" id="KW-1185">Reference proteome</keyword>
<dbReference type="SUPFAM" id="SSF53474">
    <property type="entry name" value="alpha/beta-Hydrolases"/>
    <property type="match status" value="1"/>
</dbReference>
<evidence type="ECO:0000313" key="3">
    <source>
        <dbReference type="Proteomes" id="UP000644441"/>
    </source>
</evidence>
<keyword evidence="2" id="KW-0378">Hydrolase</keyword>
<evidence type="ECO:0000259" key="1">
    <source>
        <dbReference type="Pfam" id="PF00561"/>
    </source>
</evidence>